<evidence type="ECO:0000256" key="5">
    <source>
        <dbReference type="ARBA" id="ARBA00022692"/>
    </source>
</evidence>
<evidence type="ECO:0000256" key="6">
    <source>
        <dbReference type="ARBA" id="ARBA00022781"/>
    </source>
</evidence>
<keyword evidence="8" id="KW-1133">Transmembrane helix</keyword>
<dbReference type="OrthoDB" id="1748043at2759"/>
<evidence type="ECO:0000256" key="1">
    <source>
        <dbReference type="ARBA" id="ARBA00004141"/>
    </source>
</evidence>
<evidence type="ECO:0000256" key="4">
    <source>
        <dbReference type="ARBA" id="ARBA00022538"/>
    </source>
</evidence>
<evidence type="ECO:0000256" key="7">
    <source>
        <dbReference type="ARBA" id="ARBA00022958"/>
    </source>
</evidence>
<comment type="subcellular location">
    <subcellularLocation>
        <location evidence="1">Membrane</location>
        <topology evidence="1">Multi-pass membrane protein</topology>
    </subcellularLocation>
</comment>
<dbReference type="GO" id="GO:0006813">
    <property type="term" value="P:potassium ion transport"/>
    <property type="evidence" value="ECO:0007669"/>
    <property type="project" value="UniProtKB-KW"/>
</dbReference>
<dbReference type="InterPro" id="IPR036893">
    <property type="entry name" value="SBP_sf"/>
</dbReference>
<keyword evidence="3" id="KW-0050">Antiport</keyword>
<keyword evidence="5" id="KW-0812">Transmembrane</keyword>
<evidence type="ECO:0000256" key="2">
    <source>
        <dbReference type="ARBA" id="ARBA00022448"/>
    </source>
</evidence>
<evidence type="ECO:0000256" key="13">
    <source>
        <dbReference type="SAM" id="MobiDB-lite"/>
    </source>
</evidence>
<dbReference type="Pfam" id="PF03110">
    <property type="entry name" value="SBP"/>
    <property type="match status" value="1"/>
</dbReference>
<dbReference type="GO" id="GO:0005634">
    <property type="term" value="C:nucleus"/>
    <property type="evidence" value="ECO:0007669"/>
    <property type="project" value="InterPro"/>
</dbReference>
<name>A0A6A1UJH2_9ROSI</name>
<evidence type="ECO:0000256" key="10">
    <source>
        <dbReference type="ARBA" id="ARBA00023136"/>
    </source>
</evidence>
<keyword evidence="7" id="KW-0630">Potassium</keyword>
<sequence length="809" mass="90798">MVLRHNLLFVNRKVRRGSFSSCATLNSVPQLCANRRWVSRFIPNAKKNSRHSRKRSWWQKFFLDDDGNWLGLKDDDMLEDVSEGSSDGELSEGDKFEAWKRRAEAIVELREAQEDMMNEESRKWEDWLVDGTNHVSGSSGSGDWDNGTGESREDVWGDPSEMVPERGLVESVRDLVLGKEDDDMLYEDRVFQYASLTSAKFLVILIIIPWALDFVVHDYVLMPFLDRYVKTVPLAAQMLDVRRNQKLEMVKELKIERARYQLEVEIGKSPPLSEEEIFQELRHKALDLRDEWRLENRRAFANIWSDMVYGLSLFILLYFSQTKVALLKFTGYKMINNVSDTGKAFLIILVTDIFLGSSGDLLGNWQVVEFMSDSQSFNAENSPLHQQKVYFWLTILNFSGPVSVMDWNSKTASEWDWDKLAGFSAKGVDVPELVQPSNHEIEGDGGVDNGSVYSSGGCCGFSGSDLGYGSSSRSSISASADSSSKGGIKRNGNVDSFHTDLAEKKEWTRVDSTGNFPSRGASASTGEPVIGLRLGKRTYFEDWSAASPTKISPISVIQTSSTVPTKRSRASYQSTQTPRCQVEGCNLDLKSAKDYHRRHRICESHSKSSKVIVADGRQQVNLVLNRVPLSAANPTWQSACCYNKVTHAEDCLTRSTKIGGIDRHLKFLKDEMRDAPSMPQTDSIKILSFEGTSPRLLSQGLASTVDVAPDLRRALSLLSTNSWGPNDSEANALDQLMHVNRTSRAQPAAHAGLQNWKLSSSGHEQVIQPPSEFRLHPSNHNNNDGNNFQEFQLFKPPNGSGCFYSNQIN</sequence>
<feature type="domain" description="SBP-type" evidence="14">
    <location>
        <begin position="577"/>
        <end position="654"/>
    </location>
</feature>
<keyword evidence="16" id="KW-1185">Reference proteome</keyword>
<evidence type="ECO:0000256" key="12">
    <source>
        <dbReference type="PROSITE-ProRule" id="PRU00470"/>
    </source>
</evidence>
<keyword evidence="6" id="KW-0375">Hydrogen ion transport</keyword>
<evidence type="ECO:0000256" key="9">
    <source>
        <dbReference type="ARBA" id="ARBA00023065"/>
    </source>
</evidence>
<dbReference type="Proteomes" id="UP000516437">
    <property type="component" value="Unassembled WGS sequence"/>
</dbReference>
<evidence type="ECO:0000256" key="11">
    <source>
        <dbReference type="ARBA" id="ARBA00043980"/>
    </source>
</evidence>
<dbReference type="EMBL" id="RXIC02000168">
    <property type="protein sequence ID" value="KAB1200401.1"/>
    <property type="molecule type" value="Genomic_DNA"/>
</dbReference>
<dbReference type="InterPro" id="IPR004282">
    <property type="entry name" value="CemA"/>
</dbReference>
<protein>
    <submittedName>
        <fullName evidence="15">Squamosa promoter-binding-like protein 3</fullName>
    </submittedName>
</protein>
<dbReference type="SUPFAM" id="SSF103612">
    <property type="entry name" value="SBT domain"/>
    <property type="match status" value="1"/>
</dbReference>
<dbReference type="GO" id="GO:0016020">
    <property type="term" value="C:membrane"/>
    <property type="evidence" value="ECO:0007669"/>
    <property type="project" value="UniProtKB-SubCell"/>
</dbReference>
<dbReference type="InterPro" id="IPR004333">
    <property type="entry name" value="SBP_dom"/>
</dbReference>
<keyword evidence="9" id="KW-0406">Ion transport</keyword>
<dbReference type="Pfam" id="PF03040">
    <property type="entry name" value="CemA"/>
    <property type="match status" value="1"/>
</dbReference>
<keyword evidence="10" id="KW-0472">Membrane</keyword>
<dbReference type="GO" id="GO:0003677">
    <property type="term" value="F:DNA binding"/>
    <property type="evidence" value="ECO:0007669"/>
    <property type="project" value="InterPro"/>
</dbReference>
<evidence type="ECO:0000313" key="16">
    <source>
        <dbReference type="Proteomes" id="UP000516437"/>
    </source>
</evidence>
<accession>A0A6A1UJH2</accession>
<dbReference type="GO" id="GO:1902600">
    <property type="term" value="P:proton transmembrane transport"/>
    <property type="evidence" value="ECO:0007669"/>
    <property type="project" value="UniProtKB-KW"/>
</dbReference>
<dbReference type="PROSITE" id="PS51141">
    <property type="entry name" value="ZF_SBP"/>
    <property type="match status" value="1"/>
</dbReference>
<comment type="similarity">
    <text evidence="11">Belongs to the CemA family.</text>
</comment>
<dbReference type="AlphaFoldDB" id="A0A6A1UJH2"/>
<dbReference type="PANTHER" id="PTHR33650:SF1">
    <property type="entry name" value="CHLOROPLAST ENVELOPE MEMBRANE PROTEIN"/>
    <property type="match status" value="1"/>
</dbReference>
<reference evidence="15 16" key="1">
    <citation type="journal article" date="2019" name="Plant Biotechnol. J.">
        <title>The red bayberry genome and genetic basis of sex determination.</title>
        <authorList>
            <person name="Jia H.M."/>
            <person name="Jia H.J."/>
            <person name="Cai Q.L."/>
            <person name="Wang Y."/>
            <person name="Zhao H.B."/>
            <person name="Yang W.F."/>
            <person name="Wang G.Y."/>
            <person name="Li Y.H."/>
            <person name="Zhan D.L."/>
            <person name="Shen Y.T."/>
            <person name="Niu Q.F."/>
            <person name="Chang L."/>
            <person name="Qiu J."/>
            <person name="Zhao L."/>
            <person name="Xie H.B."/>
            <person name="Fu W.Y."/>
            <person name="Jin J."/>
            <person name="Li X.W."/>
            <person name="Jiao Y."/>
            <person name="Zhou C.C."/>
            <person name="Tu T."/>
            <person name="Chai C.Y."/>
            <person name="Gao J.L."/>
            <person name="Fan L.J."/>
            <person name="van de Weg E."/>
            <person name="Wang J.Y."/>
            <person name="Gao Z.S."/>
        </authorList>
    </citation>
    <scope>NUCLEOTIDE SEQUENCE [LARGE SCALE GENOMIC DNA]</scope>
    <source>
        <tissue evidence="15">Leaves</tissue>
    </source>
</reference>
<dbReference type="GO" id="GO:0015297">
    <property type="term" value="F:antiporter activity"/>
    <property type="evidence" value="ECO:0007669"/>
    <property type="project" value="UniProtKB-KW"/>
</dbReference>
<dbReference type="GO" id="GO:0008270">
    <property type="term" value="F:zinc ion binding"/>
    <property type="evidence" value="ECO:0007669"/>
    <property type="project" value="UniProtKB-KW"/>
</dbReference>
<evidence type="ECO:0000313" key="15">
    <source>
        <dbReference type="EMBL" id="KAB1200401.1"/>
    </source>
</evidence>
<keyword evidence="4" id="KW-0633">Potassium transport</keyword>
<comment type="caution">
    <text evidence="15">The sequence shown here is derived from an EMBL/GenBank/DDBJ whole genome shotgun (WGS) entry which is preliminary data.</text>
</comment>
<dbReference type="Gene3D" id="4.10.1100.10">
    <property type="entry name" value="Transcription factor, SBP-box domain"/>
    <property type="match status" value="1"/>
</dbReference>
<evidence type="ECO:0000256" key="3">
    <source>
        <dbReference type="ARBA" id="ARBA00022449"/>
    </source>
</evidence>
<keyword evidence="12" id="KW-0479">Metal-binding</keyword>
<evidence type="ECO:0000256" key="8">
    <source>
        <dbReference type="ARBA" id="ARBA00022989"/>
    </source>
</evidence>
<organism evidence="15 16">
    <name type="scientific">Morella rubra</name>
    <name type="common">Chinese bayberry</name>
    <dbReference type="NCBI Taxonomy" id="262757"/>
    <lineage>
        <taxon>Eukaryota</taxon>
        <taxon>Viridiplantae</taxon>
        <taxon>Streptophyta</taxon>
        <taxon>Embryophyta</taxon>
        <taxon>Tracheophyta</taxon>
        <taxon>Spermatophyta</taxon>
        <taxon>Magnoliopsida</taxon>
        <taxon>eudicotyledons</taxon>
        <taxon>Gunneridae</taxon>
        <taxon>Pentapetalae</taxon>
        <taxon>rosids</taxon>
        <taxon>fabids</taxon>
        <taxon>Fagales</taxon>
        <taxon>Myricaceae</taxon>
        <taxon>Morella</taxon>
    </lineage>
</organism>
<proteinExistence type="inferred from homology"/>
<feature type="region of interest" description="Disordered" evidence="13">
    <location>
        <begin position="135"/>
        <end position="160"/>
    </location>
</feature>
<evidence type="ECO:0000259" key="14">
    <source>
        <dbReference type="PROSITE" id="PS51141"/>
    </source>
</evidence>
<gene>
    <name evidence="15" type="ORF">CJ030_MR0G007451</name>
</gene>
<dbReference type="PANTHER" id="PTHR33650">
    <property type="entry name" value="CHLOROPLAST ENVELOPE MEMBRANE PROTEIN-RELATED"/>
    <property type="match status" value="1"/>
</dbReference>
<keyword evidence="12" id="KW-0862">Zinc</keyword>
<keyword evidence="12" id="KW-0863">Zinc-finger</keyword>
<keyword evidence="2" id="KW-0813">Transport</keyword>